<keyword evidence="6 7" id="KW-0975">Bacterial flagellum</keyword>
<dbReference type="InterPro" id="IPR001444">
    <property type="entry name" value="Flag_bb_rod_N"/>
</dbReference>
<keyword evidence="13" id="KW-0282">Flagellum</keyword>
<feature type="chain" id="PRO_5004743304" description="Flagellar hook-associated protein 1" evidence="8">
    <location>
        <begin position="18"/>
        <end position="551"/>
    </location>
</feature>
<dbReference type="InterPro" id="IPR002371">
    <property type="entry name" value="FlgK"/>
</dbReference>
<dbReference type="OrthoDB" id="9802553at2"/>
<evidence type="ECO:0000259" key="12">
    <source>
        <dbReference type="Pfam" id="PF22638"/>
    </source>
</evidence>
<keyword evidence="13" id="KW-0969">Cilium</keyword>
<evidence type="ECO:0000259" key="10">
    <source>
        <dbReference type="Pfam" id="PF06429"/>
    </source>
</evidence>
<keyword evidence="13" id="KW-0966">Cell projection</keyword>
<accession>V5Z7E2</accession>
<dbReference type="InterPro" id="IPR010930">
    <property type="entry name" value="Flg_bb/hook_C_dom"/>
</dbReference>
<feature type="domain" description="Flagellar basal body rod protein N-terminal" evidence="9">
    <location>
        <begin position="5"/>
        <end position="34"/>
    </location>
</feature>
<dbReference type="RefSeq" id="WP_023654751.1">
    <property type="nucleotide sequence ID" value="NZ_CAHS01000014.1"/>
</dbReference>
<dbReference type="InterPro" id="IPR053927">
    <property type="entry name" value="FlgK_helical"/>
</dbReference>
<dbReference type="GO" id="GO:0005576">
    <property type="term" value="C:extracellular region"/>
    <property type="evidence" value="ECO:0007669"/>
    <property type="project" value="UniProtKB-SubCell"/>
</dbReference>
<evidence type="ECO:0000313" key="14">
    <source>
        <dbReference type="Proteomes" id="UP000018217"/>
    </source>
</evidence>
<keyword evidence="14" id="KW-1185">Reference proteome</keyword>
<dbReference type="GO" id="GO:0044780">
    <property type="term" value="P:bacterial-type flagellum assembly"/>
    <property type="evidence" value="ECO:0007669"/>
    <property type="project" value="InterPro"/>
</dbReference>
<feature type="domain" description="Flagellar hook-associated protein FlgK helical" evidence="12">
    <location>
        <begin position="92"/>
        <end position="328"/>
    </location>
</feature>
<proteinExistence type="inferred from homology"/>
<keyword evidence="8" id="KW-0732">Signal</keyword>
<comment type="subcellular location">
    <subcellularLocation>
        <location evidence="1 7">Bacterial flagellum</location>
    </subcellularLocation>
    <subcellularLocation>
        <location evidence="2 7">Secreted</location>
    </subcellularLocation>
</comment>
<dbReference type="SUPFAM" id="SSF64518">
    <property type="entry name" value="Phase 1 flagellin"/>
    <property type="match status" value="1"/>
</dbReference>
<dbReference type="GO" id="GO:0009424">
    <property type="term" value="C:bacterial-type flagellum hook"/>
    <property type="evidence" value="ECO:0007669"/>
    <property type="project" value="UniProtKB-UniRule"/>
</dbReference>
<dbReference type="NCBIfam" id="TIGR02492">
    <property type="entry name" value="flgK_ends"/>
    <property type="match status" value="1"/>
</dbReference>
<feature type="domain" description="Flagellar hook-associated protein 1 D2-like" evidence="11">
    <location>
        <begin position="336"/>
        <end position="420"/>
    </location>
</feature>
<dbReference type="Proteomes" id="UP000018217">
    <property type="component" value="Unassembled WGS sequence"/>
</dbReference>
<dbReference type="AlphaFoldDB" id="V5Z7E2"/>
<evidence type="ECO:0000256" key="8">
    <source>
        <dbReference type="SAM" id="SignalP"/>
    </source>
</evidence>
<evidence type="ECO:0000259" key="9">
    <source>
        <dbReference type="Pfam" id="PF00460"/>
    </source>
</evidence>
<organism evidence="13 14">
    <name type="scientific">Erwinia piriflorinigrans CFBP 5888</name>
    <dbReference type="NCBI Taxonomy" id="1161919"/>
    <lineage>
        <taxon>Bacteria</taxon>
        <taxon>Pseudomonadati</taxon>
        <taxon>Pseudomonadota</taxon>
        <taxon>Gammaproteobacteria</taxon>
        <taxon>Enterobacterales</taxon>
        <taxon>Erwiniaceae</taxon>
        <taxon>Erwinia</taxon>
    </lineage>
</organism>
<evidence type="ECO:0000256" key="5">
    <source>
        <dbReference type="ARBA" id="ARBA00022525"/>
    </source>
</evidence>
<evidence type="ECO:0000256" key="4">
    <source>
        <dbReference type="ARBA" id="ARBA00016244"/>
    </source>
</evidence>
<dbReference type="PANTHER" id="PTHR30033">
    <property type="entry name" value="FLAGELLAR HOOK-ASSOCIATED PROTEIN 1"/>
    <property type="match status" value="1"/>
</dbReference>
<comment type="similarity">
    <text evidence="3 7">Belongs to the flagella basal body rod proteins family.</text>
</comment>
<evidence type="ECO:0000256" key="2">
    <source>
        <dbReference type="ARBA" id="ARBA00004613"/>
    </source>
</evidence>
<dbReference type="InterPro" id="IPR049119">
    <property type="entry name" value="FlgK_D2-like"/>
</dbReference>
<dbReference type="Pfam" id="PF21158">
    <property type="entry name" value="flgK_1st_1"/>
    <property type="match status" value="1"/>
</dbReference>
<dbReference type="STRING" id="1161919.EPIR_1585"/>
<sequence>MANLINTAMTGLSAASAALNTTSNNITNYAVTGYSRQTTVLAQNSSTLSGSNYYGNGASVSSVYREYDQFISKQLLAASTQSSAISTQAGQMSNIDDMLSGTTNTLSTNIQDFFKSLQTLSSNASDSSSRQAVLGKAEGLVNQLKVTDTYLTNLDNSLNVSVKSTVDQVNNYAKQIANVNQQITKLKGAGAGNEPNDLLDQRDQLVSQLNKLVGVNVSQQDGGSFNISIGNGISLVQGDSYSQLAAVPSSADPGRTTIASVDSVTGAKTELPESLVTTGSLGGLLAFRKDLDGVRNQVGQLALALGSSFNTQHKAGLDSDGDKGEAFFNLGSPVAMSNGNNKGNASLTAAYDADIIDNVKASNYKMTWDGGSWNVVRLSDNAQVKDVDTSTAGTVKFDGLTIAVGASGTLQNNDSYTIKPVTNVISGMSVNITDEAKLATAGSTGGASNNENVKSLLALQTKSLINGTSTLTQAYAGLVADVGNKTSTLETTSTTQTAVVTQLTKQQQSVSGVNLDEEYSNLARYQQYYMANAKVLQTATTIFQSLLTAVG</sequence>
<name>V5Z7E2_9GAMM</name>
<evidence type="ECO:0000256" key="6">
    <source>
        <dbReference type="ARBA" id="ARBA00023143"/>
    </source>
</evidence>
<comment type="caution">
    <text evidence="13">The sequence shown here is derived from an EMBL/GenBank/DDBJ whole genome shotgun (WGS) entry which is preliminary data.</text>
</comment>
<dbReference type="Pfam" id="PF00460">
    <property type="entry name" value="Flg_bb_rod"/>
    <property type="match status" value="1"/>
</dbReference>
<evidence type="ECO:0000256" key="3">
    <source>
        <dbReference type="ARBA" id="ARBA00009677"/>
    </source>
</evidence>
<dbReference type="EMBL" id="CAHS01000014">
    <property type="protein sequence ID" value="CCG86950.1"/>
    <property type="molecule type" value="Genomic_DNA"/>
</dbReference>
<dbReference type="PRINTS" id="PR01005">
    <property type="entry name" value="FLGHOOKAP1"/>
</dbReference>
<feature type="signal peptide" evidence="8">
    <location>
        <begin position="1"/>
        <end position="17"/>
    </location>
</feature>
<gene>
    <name evidence="7 13" type="primary">flgK</name>
    <name evidence="13" type="ORF">EPIR_1585</name>
</gene>
<dbReference type="Pfam" id="PF06429">
    <property type="entry name" value="Flg_bbr_C"/>
    <property type="match status" value="1"/>
</dbReference>
<dbReference type="Pfam" id="PF22638">
    <property type="entry name" value="FlgK_D1"/>
    <property type="match status" value="1"/>
</dbReference>
<evidence type="ECO:0000256" key="7">
    <source>
        <dbReference type="RuleBase" id="RU362065"/>
    </source>
</evidence>
<dbReference type="GO" id="GO:0005198">
    <property type="term" value="F:structural molecule activity"/>
    <property type="evidence" value="ECO:0007669"/>
    <property type="project" value="UniProtKB-UniRule"/>
</dbReference>
<reference evidence="13 14" key="1">
    <citation type="journal article" date="2013" name="Syst. Appl. Microbiol.">
        <title>Phylogenetic position and virulence apparatus of the pear flower necrosis pathogen Erwinia piriflorinigrans CFBP 5888T as assessed by comparative genomics.</title>
        <authorList>
            <person name="Smits T.H."/>
            <person name="Rezzonico F."/>
            <person name="Lopez M.M."/>
            <person name="Blom J."/>
            <person name="Goesmann A."/>
            <person name="Frey J.E."/>
            <person name="Duffy B."/>
        </authorList>
    </citation>
    <scope>NUCLEOTIDE SEQUENCE [LARGE SCALE GENOMIC DNA]</scope>
    <source>
        <strain evidence="14">CFBP5888</strain>
    </source>
</reference>
<protein>
    <recommendedName>
        <fullName evidence="4 7">Flagellar hook-associated protein 1</fullName>
        <shortName evidence="7">HAP1</shortName>
    </recommendedName>
</protein>
<evidence type="ECO:0000259" key="11">
    <source>
        <dbReference type="Pfam" id="PF21158"/>
    </source>
</evidence>
<keyword evidence="5 7" id="KW-0964">Secreted</keyword>
<evidence type="ECO:0000256" key="1">
    <source>
        <dbReference type="ARBA" id="ARBA00004365"/>
    </source>
</evidence>
<feature type="domain" description="Flagellar basal-body/hook protein C-terminal" evidence="10">
    <location>
        <begin position="510"/>
        <end position="547"/>
    </location>
</feature>
<dbReference type="PANTHER" id="PTHR30033:SF1">
    <property type="entry name" value="FLAGELLAR HOOK-ASSOCIATED PROTEIN 1"/>
    <property type="match status" value="1"/>
</dbReference>
<evidence type="ECO:0000313" key="13">
    <source>
        <dbReference type="EMBL" id="CCG86950.1"/>
    </source>
</evidence>